<gene>
    <name evidence="1" type="ORF">H7F16_04780</name>
</gene>
<organism evidence="1 2">
    <name type="scientific">Paragemmobacter straminiformis</name>
    <dbReference type="NCBI Taxonomy" id="2045119"/>
    <lineage>
        <taxon>Bacteria</taxon>
        <taxon>Pseudomonadati</taxon>
        <taxon>Pseudomonadota</taxon>
        <taxon>Alphaproteobacteria</taxon>
        <taxon>Rhodobacterales</taxon>
        <taxon>Paracoccaceae</taxon>
        <taxon>Paragemmobacter</taxon>
    </lineage>
</organism>
<accession>A0A842I4P9</accession>
<dbReference type="GO" id="GO:0008146">
    <property type="term" value="F:sulfotransferase activity"/>
    <property type="evidence" value="ECO:0007669"/>
    <property type="project" value="InterPro"/>
</dbReference>
<dbReference type="RefSeq" id="WP_185796380.1">
    <property type="nucleotide sequence ID" value="NZ_JACLQD010000001.1"/>
</dbReference>
<name>A0A842I4P9_9RHOB</name>
<dbReference type="AlphaFoldDB" id="A0A842I4P9"/>
<evidence type="ECO:0000313" key="1">
    <source>
        <dbReference type="EMBL" id="MBC2834810.1"/>
    </source>
</evidence>
<comment type="caution">
    <text evidence="1">The sequence shown here is derived from an EMBL/GenBank/DDBJ whole genome shotgun (WGS) entry which is preliminary data.</text>
</comment>
<dbReference type="EMBL" id="JACLQD010000001">
    <property type="protein sequence ID" value="MBC2834810.1"/>
    <property type="molecule type" value="Genomic_DNA"/>
</dbReference>
<keyword evidence="1" id="KW-0808">Transferase</keyword>
<dbReference type="GO" id="GO:0016020">
    <property type="term" value="C:membrane"/>
    <property type="evidence" value="ECO:0007669"/>
    <property type="project" value="InterPro"/>
</dbReference>
<protein>
    <submittedName>
        <fullName evidence="1">Sulfotransferase family 2 domain-containing protein</fullName>
    </submittedName>
</protein>
<sequence>MTKTDVPGLRVPVIEFAPARVLHTTPPKTGSTSLLLSYLLMAGLAVPEGAVRAVLRQAQADGSAAAAGLRLHFVAPAQLPAFYAAHAGWHLLCNVRSPYERALSNWFSKLNRYAKRFDRPSYRYGKLRQVLGGPMAWPHIERANVHMQKRISFAAMLAGLARNGVGFDSHFEQQSVLLALDKVTYDRMIRLETMGSDLPQAFEALGVPQAMTGRLAAIPHRNRTAARPSALLDAEAVALIGRIYPDDCRLLGYDSPLDRQTAQPG</sequence>
<proteinExistence type="predicted"/>
<evidence type="ECO:0000313" key="2">
    <source>
        <dbReference type="Proteomes" id="UP000555411"/>
    </source>
</evidence>
<dbReference type="Proteomes" id="UP000555411">
    <property type="component" value="Unassembled WGS sequence"/>
</dbReference>
<dbReference type="InterPro" id="IPR005331">
    <property type="entry name" value="Sulfotransferase"/>
</dbReference>
<reference evidence="1 2" key="1">
    <citation type="journal article" date="2017" name="Int. J. Syst. Evol. Microbiol.">
        <title>Gemmobacter straminiformis sp. nov., isolated from an artificial fountain.</title>
        <authorList>
            <person name="Kang J.Y."/>
            <person name="Kim M.J."/>
            <person name="Chun J."/>
            <person name="Son K.P."/>
            <person name="Jahng K.Y."/>
        </authorList>
    </citation>
    <scope>NUCLEOTIDE SEQUENCE [LARGE SCALE GENOMIC DNA]</scope>
    <source>
        <strain evidence="1 2">CAM-8</strain>
    </source>
</reference>
<dbReference type="Pfam" id="PF03567">
    <property type="entry name" value="Sulfotransfer_2"/>
    <property type="match status" value="1"/>
</dbReference>
<keyword evidence="2" id="KW-1185">Reference proteome</keyword>